<evidence type="ECO:0000256" key="1">
    <source>
        <dbReference type="SAM" id="SignalP"/>
    </source>
</evidence>
<keyword evidence="1" id="KW-0732">Signal</keyword>
<feature type="chain" id="PRO_5010878496" evidence="1">
    <location>
        <begin position="20"/>
        <end position="124"/>
    </location>
</feature>
<evidence type="ECO:0000313" key="2">
    <source>
        <dbReference type="EnsemblMetazoa" id="Aqu2.1.31627_001"/>
    </source>
</evidence>
<dbReference type="EnsemblMetazoa" id="Aqu2.1.31627_001">
    <property type="protein sequence ID" value="Aqu2.1.31627_001"/>
    <property type="gene ID" value="Aqu2.1.31627"/>
</dbReference>
<reference evidence="2" key="1">
    <citation type="submission" date="2017-05" db="UniProtKB">
        <authorList>
            <consortium name="EnsemblMetazoa"/>
        </authorList>
    </citation>
    <scope>IDENTIFICATION</scope>
</reference>
<dbReference type="AlphaFoldDB" id="A0A1X7UW80"/>
<feature type="signal peptide" evidence="1">
    <location>
        <begin position="1"/>
        <end position="19"/>
    </location>
</feature>
<proteinExistence type="predicted"/>
<organism evidence="2">
    <name type="scientific">Amphimedon queenslandica</name>
    <name type="common">Sponge</name>
    <dbReference type="NCBI Taxonomy" id="400682"/>
    <lineage>
        <taxon>Eukaryota</taxon>
        <taxon>Metazoa</taxon>
        <taxon>Porifera</taxon>
        <taxon>Demospongiae</taxon>
        <taxon>Heteroscleromorpha</taxon>
        <taxon>Haplosclerida</taxon>
        <taxon>Niphatidae</taxon>
        <taxon>Amphimedon</taxon>
    </lineage>
</organism>
<protein>
    <submittedName>
        <fullName evidence="2">Uncharacterized protein</fullName>
    </submittedName>
</protein>
<dbReference type="InParanoid" id="A0A1X7UW80"/>
<accession>A0A1X7UW80</accession>
<name>A0A1X7UW80_AMPQE</name>
<sequence>GAFLTLINGLMVLSLKLTAILPDFNQWANGISQNILKLFQNNTNVTKQILQSTRDSAQKLINIANTLSNVQDTSTSSAGVVDGILLIAQELLALHNDSTAFPTSCKEIKERQPFSSSGLYVLSN</sequence>